<dbReference type="PRINTS" id="PR00237">
    <property type="entry name" value="GPCRRHODOPSN"/>
</dbReference>
<dbReference type="OMA" id="VIEMNEI"/>
<evidence type="ECO:0000256" key="1">
    <source>
        <dbReference type="ARBA" id="ARBA00004141"/>
    </source>
</evidence>
<dbReference type="AlphaFoldDB" id="B3SE16"/>
<comment type="similarity">
    <text evidence="8">Belongs to the G-protein coupled receptor 1 family.</text>
</comment>
<name>B3SE16_TRIAD</name>
<evidence type="ECO:0000256" key="5">
    <source>
        <dbReference type="ARBA" id="ARBA00023136"/>
    </source>
</evidence>
<dbReference type="InterPro" id="IPR017452">
    <property type="entry name" value="GPCR_Rhodpsn_7TM"/>
</dbReference>
<dbReference type="FunCoup" id="B3SE16">
    <property type="interactions" value="527"/>
</dbReference>
<feature type="transmembrane region" description="Helical" evidence="9">
    <location>
        <begin position="41"/>
        <end position="65"/>
    </location>
</feature>
<dbReference type="PROSITE" id="PS50262">
    <property type="entry name" value="G_PROTEIN_RECEP_F1_2"/>
    <property type="match status" value="1"/>
</dbReference>
<dbReference type="RefSeq" id="XP_002118485.1">
    <property type="nucleotide sequence ID" value="XM_002118449.1"/>
</dbReference>
<keyword evidence="2 8" id="KW-0812">Transmembrane</keyword>
<dbReference type="EMBL" id="DS985333">
    <property type="protein sequence ID" value="EDV19031.1"/>
    <property type="molecule type" value="Genomic_DNA"/>
</dbReference>
<evidence type="ECO:0000313" key="12">
    <source>
        <dbReference type="Proteomes" id="UP000009022"/>
    </source>
</evidence>
<dbReference type="SUPFAM" id="SSF81321">
    <property type="entry name" value="Family A G protein-coupled receptor-like"/>
    <property type="match status" value="1"/>
</dbReference>
<evidence type="ECO:0000256" key="6">
    <source>
        <dbReference type="ARBA" id="ARBA00023170"/>
    </source>
</evidence>
<feature type="transmembrane region" description="Helical" evidence="9">
    <location>
        <begin position="220"/>
        <end position="244"/>
    </location>
</feature>
<dbReference type="InParanoid" id="B3SE16"/>
<dbReference type="GeneID" id="6759697"/>
<dbReference type="OrthoDB" id="10055255at2759"/>
<organism evidence="11 12">
    <name type="scientific">Trichoplax adhaerens</name>
    <name type="common">Trichoplax reptans</name>
    <dbReference type="NCBI Taxonomy" id="10228"/>
    <lineage>
        <taxon>Eukaryota</taxon>
        <taxon>Metazoa</taxon>
        <taxon>Placozoa</taxon>
        <taxon>Uniplacotomia</taxon>
        <taxon>Trichoplacea</taxon>
        <taxon>Trichoplacidae</taxon>
        <taxon>Trichoplax</taxon>
    </lineage>
</organism>
<reference evidence="11 12" key="1">
    <citation type="journal article" date="2008" name="Nature">
        <title>The Trichoplax genome and the nature of placozoans.</title>
        <authorList>
            <person name="Srivastava M."/>
            <person name="Begovic E."/>
            <person name="Chapman J."/>
            <person name="Putnam N.H."/>
            <person name="Hellsten U."/>
            <person name="Kawashima T."/>
            <person name="Kuo A."/>
            <person name="Mitros T."/>
            <person name="Salamov A."/>
            <person name="Carpenter M.L."/>
            <person name="Signorovitch A.Y."/>
            <person name="Moreno M.A."/>
            <person name="Kamm K."/>
            <person name="Grimwood J."/>
            <person name="Schmutz J."/>
            <person name="Shapiro H."/>
            <person name="Grigoriev I.V."/>
            <person name="Buss L.W."/>
            <person name="Schierwater B."/>
            <person name="Dellaporta S.L."/>
            <person name="Rokhsar D.S."/>
        </authorList>
    </citation>
    <scope>NUCLEOTIDE SEQUENCE [LARGE SCALE GENOMIC DNA]</scope>
    <source>
        <strain evidence="11 12">Grell-BS-1999</strain>
    </source>
</reference>
<dbReference type="PANTHER" id="PTHR24235">
    <property type="entry name" value="NEUROPEPTIDE Y RECEPTOR"/>
    <property type="match status" value="1"/>
</dbReference>
<proteinExistence type="inferred from homology"/>
<dbReference type="STRING" id="10228.B3SE16"/>
<keyword evidence="3 9" id="KW-1133">Transmembrane helix</keyword>
<dbReference type="HOGENOM" id="CLU_054463_0_0_1"/>
<dbReference type="PhylomeDB" id="B3SE16"/>
<dbReference type="PANTHER" id="PTHR24235:SF29">
    <property type="entry name" value="GH23382P"/>
    <property type="match status" value="1"/>
</dbReference>
<evidence type="ECO:0000256" key="4">
    <source>
        <dbReference type="ARBA" id="ARBA00023040"/>
    </source>
</evidence>
<evidence type="ECO:0000256" key="7">
    <source>
        <dbReference type="ARBA" id="ARBA00023224"/>
    </source>
</evidence>
<keyword evidence="6 8" id="KW-0675">Receptor</keyword>
<keyword evidence="5 9" id="KW-0472">Membrane</keyword>
<keyword evidence="4 8" id="KW-0297">G-protein coupled receptor</keyword>
<dbReference type="GO" id="GO:0016020">
    <property type="term" value="C:membrane"/>
    <property type="evidence" value="ECO:0007669"/>
    <property type="project" value="UniProtKB-SubCell"/>
</dbReference>
<sequence length="303" mass="34291">MALRFATFSILPIFILGIAFNLLLIRILFTDPNFRKTTYRLIRMAAISDTIGGTTILPVLVVYGIERDYNFSAIVCKISFTTNYASTSISTMTLALIAVDRYFVVIRPLSMFYKCHKKKFLILTQIFIWIASISIASPILVFLTTSPGKVTVCEYAAKDLSVSIYVFHLATLIYVIPVTIIIIAYTKIIIFQRNYTRPGFWTSEQLQDDFMKRKKFNKMLILITCCYVGIGIPHLFSTMILAAMGIKLSHTSGNNAFLAVIIHGSVACMFSMGVVNPLVYMIFDKQIRIAMFSKLKRLFCCNC</sequence>
<comment type="subcellular location">
    <subcellularLocation>
        <location evidence="1">Membrane</location>
        <topology evidence="1">Multi-pass membrane protein</topology>
    </subcellularLocation>
</comment>
<dbReference type="Pfam" id="PF00001">
    <property type="entry name" value="7tm_1"/>
    <property type="match status" value="1"/>
</dbReference>
<evidence type="ECO:0000256" key="2">
    <source>
        <dbReference type="ARBA" id="ARBA00022692"/>
    </source>
</evidence>
<dbReference type="CDD" id="cd00637">
    <property type="entry name" value="7tm_classA_rhodopsin-like"/>
    <property type="match status" value="1"/>
</dbReference>
<evidence type="ECO:0000256" key="3">
    <source>
        <dbReference type="ARBA" id="ARBA00022989"/>
    </source>
</evidence>
<feature type="domain" description="G-protein coupled receptors family 1 profile" evidence="10">
    <location>
        <begin position="20"/>
        <end position="280"/>
    </location>
</feature>
<feature type="transmembrane region" description="Helical" evidence="9">
    <location>
        <begin position="6"/>
        <end position="29"/>
    </location>
</feature>
<dbReference type="eggNOG" id="KOG3656">
    <property type="taxonomic scope" value="Eukaryota"/>
</dbReference>
<feature type="transmembrane region" description="Helical" evidence="9">
    <location>
        <begin position="164"/>
        <end position="185"/>
    </location>
</feature>
<protein>
    <recommendedName>
        <fullName evidence="10">G-protein coupled receptors family 1 profile domain-containing protein</fullName>
    </recommendedName>
</protein>
<keyword evidence="7 8" id="KW-0807">Transducer</keyword>
<dbReference type="PROSITE" id="PS00237">
    <property type="entry name" value="G_PROTEIN_RECEP_F1_1"/>
    <property type="match status" value="1"/>
</dbReference>
<feature type="transmembrane region" description="Helical" evidence="9">
    <location>
        <begin position="71"/>
        <end position="99"/>
    </location>
</feature>
<evidence type="ECO:0000256" key="9">
    <source>
        <dbReference type="SAM" id="Phobius"/>
    </source>
</evidence>
<evidence type="ECO:0000259" key="10">
    <source>
        <dbReference type="PROSITE" id="PS50262"/>
    </source>
</evidence>
<accession>B3SE16</accession>
<keyword evidence="12" id="KW-1185">Reference proteome</keyword>
<evidence type="ECO:0000313" key="11">
    <source>
        <dbReference type="EMBL" id="EDV19031.1"/>
    </source>
</evidence>
<dbReference type="GO" id="GO:0004930">
    <property type="term" value="F:G protein-coupled receptor activity"/>
    <property type="evidence" value="ECO:0007669"/>
    <property type="project" value="UniProtKB-KW"/>
</dbReference>
<evidence type="ECO:0000256" key="8">
    <source>
        <dbReference type="RuleBase" id="RU000688"/>
    </source>
</evidence>
<dbReference type="Proteomes" id="UP000009022">
    <property type="component" value="Unassembled WGS sequence"/>
</dbReference>
<dbReference type="CTD" id="6759697"/>
<dbReference type="Gene3D" id="1.20.1070.10">
    <property type="entry name" value="Rhodopsin 7-helix transmembrane proteins"/>
    <property type="match status" value="1"/>
</dbReference>
<dbReference type="InterPro" id="IPR000276">
    <property type="entry name" value="GPCR_Rhodpsn"/>
</dbReference>
<dbReference type="KEGG" id="tad:TRIADDRAFT_62523"/>
<feature type="transmembrane region" description="Helical" evidence="9">
    <location>
        <begin position="256"/>
        <end position="283"/>
    </location>
</feature>
<gene>
    <name evidence="11" type="ORF">TRIADDRAFT_62523</name>
</gene>
<feature type="transmembrane region" description="Helical" evidence="9">
    <location>
        <begin position="120"/>
        <end position="144"/>
    </location>
</feature>